<keyword evidence="6 7" id="KW-0464">Manganese</keyword>
<evidence type="ECO:0000256" key="4">
    <source>
        <dbReference type="ARBA" id="ARBA00022842"/>
    </source>
</evidence>
<dbReference type="SUPFAM" id="SSF52467">
    <property type="entry name" value="DHS-like NAD/FAD-binding domain"/>
    <property type="match status" value="1"/>
</dbReference>
<dbReference type="GO" id="GO:0070204">
    <property type="term" value="F:2-succinyl-5-enolpyruvyl-6-hydroxy-3-cyclohexene-1-carboxylic-acid synthase activity"/>
    <property type="evidence" value="ECO:0007669"/>
    <property type="project" value="UniProtKB-UniRule"/>
</dbReference>
<comment type="pathway">
    <text evidence="7">Quinol/quinone metabolism; menaquinone biosynthesis.</text>
</comment>
<dbReference type="CDD" id="cd07037">
    <property type="entry name" value="TPP_PYR_MenD"/>
    <property type="match status" value="1"/>
</dbReference>
<reference evidence="10" key="1">
    <citation type="journal article" date="2022" name="Int. J. Syst. Evol. Microbiol.">
        <title>Prevotella lacticifex sp. nov., isolated from the rumen of cows.</title>
        <authorList>
            <person name="Shinkai T."/>
            <person name="Ikeyama N."/>
            <person name="Kumagai M."/>
            <person name="Ohmori H."/>
            <person name="Sakamoto M."/>
            <person name="Ohkuma M."/>
            <person name="Mitsumori M."/>
        </authorList>
    </citation>
    <scope>NUCLEOTIDE SEQUENCE</scope>
    <source>
        <strain evidence="10">R5076</strain>
    </source>
</reference>
<evidence type="ECO:0000259" key="9">
    <source>
        <dbReference type="Pfam" id="PF02776"/>
    </source>
</evidence>
<comment type="pathway">
    <text evidence="7">Quinol/quinone metabolism; 1,4-dihydroxy-2-naphthoate biosynthesis; 1,4-dihydroxy-2-naphthoate from chorismate: step 2/7.</text>
</comment>
<comment type="caution">
    <text evidence="10">The sequence shown here is derived from an EMBL/GenBank/DDBJ whole genome shotgun (WGS) entry which is preliminary data.</text>
</comment>
<dbReference type="EMBL" id="BPUB01000001">
    <property type="protein sequence ID" value="GJG58106.1"/>
    <property type="molecule type" value="Genomic_DNA"/>
</dbReference>
<comment type="catalytic activity">
    <reaction evidence="7">
        <text>isochorismate + 2-oxoglutarate + H(+) = 5-enolpyruvoyl-6-hydroxy-2-succinyl-cyclohex-3-ene-1-carboxylate + CO2</text>
        <dbReference type="Rhea" id="RHEA:25593"/>
        <dbReference type="ChEBI" id="CHEBI:15378"/>
        <dbReference type="ChEBI" id="CHEBI:16526"/>
        <dbReference type="ChEBI" id="CHEBI:16810"/>
        <dbReference type="ChEBI" id="CHEBI:29780"/>
        <dbReference type="ChEBI" id="CHEBI:58818"/>
        <dbReference type="EC" id="2.2.1.9"/>
    </reaction>
</comment>
<dbReference type="InterPro" id="IPR012001">
    <property type="entry name" value="Thiamin_PyroP_enz_TPP-bd_dom"/>
</dbReference>
<proteinExistence type="inferred from homology"/>
<dbReference type="GeneID" id="72469011"/>
<dbReference type="PIRSF" id="PIRSF004983">
    <property type="entry name" value="MenD"/>
    <property type="match status" value="1"/>
</dbReference>
<evidence type="ECO:0000256" key="2">
    <source>
        <dbReference type="ARBA" id="ARBA00022679"/>
    </source>
</evidence>
<dbReference type="NCBIfam" id="TIGR00173">
    <property type="entry name" value="menD"/>
    <property type="match status" value="1"/>
</dbReference>
<evidence type="ECO:0000256" key="1">
    <source>
        <dbReference type="ARBA" id="ARBA00022428"/>
    </source>
</evidence>
<dbReference type="InterPro" id="IPR029035">
    <property type="entry name" value="DHS-like_NAD/FAD-binding_dom"/>
</dbReference>
<accession>A0A9R1C8S0</accession>
<dbReference type="Proteomes" id="UP000825483">
    <property type="component" value="Unassembled WGS sequence"/>
</dbReference>
<keyword evidence="1 7" id="KW-0474">Menaquinone biosynthesis</keyword>
<organism evidence="10 11">
    <name type="scientific">Prevotella lacticifex</name>
    <dbReference type="NCBI Taxonomy" id="2854755"/>
    <lineage>
        <taxon>Bacteria</taxon>
        <taxon>Pseudomonadati</taxon>
        <taxon>Bacteroidota</taxon>
        <taxon>Bacteroidia</taxon>
        <taxon>Bacteroidales</taxon>
        <taxon>Prevotellaceae</taxon>
        <taxon>Prevotella</taxon>
    </lineage>
</organism>
<gene>
    <name evidence="7 10" type="primary">menD</name>
    <name evidence="10" type="ORF">PRLR5076_09570</name>
</gene>
<dbReference type="SUPFAM" id="SSF52518">
    <property type="entry name" value="Thiamin diphosphate-binding fold (THDP-binding)"/>
    <property type="match status" value="2"/>
</dbReference>
<dbReference type="Pfam" id="PF02776">
    <property type="entry name" value="TPP_enzyme_N"/>
    <property type="match status" value="1"/>
</dbReference>
<keyword evidence="11" id="KW-1185">Reference proteome</keyword>
<dbReference type="Gene3D" id="3.40.50.1220">
    <property type="entry name" value="TPP-binding domain"/>
    <property type="match status" value="1"/>
</dbReference>
<dbReference type="InterPro" id="IPR004433">
    <property type="entry name" value="MenaQ_synth_MenD"/>
</dbReference>
<dbReference type="InterPro" id="IPR029061">
    <property type="entry name" value="THDP-binding"/>
</dbReference>
<name>A0A9R1C8S0_9BACT</name>
<evidence type="ECO:0000313" key="11">
    <source>
        <dbReference type="Proteomes" id="UP000825483"/>
    </source>
</evidence>
<keyword evidence="2 7" id="KW-0808">Transferase</keyword>
<comment type="similarity">
    <text evidence="7">Belongs to the TPP enzyme family. MenD subfamily.</text>
</comment>
<dbReference type="AlphaFoldDB" id="A0A9R1C8S0"/>
<protein>
    <recommendedName>
        <fullName evidence="7">2-succinyl-5-enolpyruvyl-6-hydroxy-3-cyclohexene-1-carboxylate synthase</fullName>
        <shortName evidence="7">SEPHCHC synthase</shortName>
        <ecNumber evidence="7">2.2.1.9</ecNumber>
    </recommendedName>
    <alternativeName>
        <fullName evidence="7">Menaquinone biosynthesis protein MenD</fullName>
    </alternativeName>
</protein>
<evidence type="ECO:0000256" key="3">
    <source>
        <dbReference type="ARBA" id="ARBA00022723"/>
    </source>
</evidence>
<sequence length="543" mass="59463">MYSDKENINILTSLLVAHGVRHAVVCPGSRNAPIVHNLSECPSLTCYPVTDERSAGFYALGMALRTGLPTVVCVTSGSALLNLAPAVAEAFYQRVPLVVVSADRPQQWVDQLDGQTLPQPGAFGRFVAAAVNLPEVPSGDRESHWHCNRLVNEALLAATARGGAPVHINVPISRPLYNFTRHDLPQERTVVRIPALRTDTTLIMRQMNEARRPLIVVGQMRDGELPRAVTDALAIRHYVVLQEALSAEDGSESLDAMLKAADGTEFPLPDFIVYVGRTLVSARLKDYLRRAVDARCWRIDETGAVIDTFMNLTGIVEGRPADVLAAVGGSGPVGWYDRWQQLRALTGEHRRSYEPAFSTMLAVKRFEERLPADDAGARVFYANSMAVRMGCIYARHRIGCNRGVNGIEGSLSTAAGYSLLSDGNVYCVIGDLSFFYDRNALWNSRLHGNFRILLLNNGGGGIFEKFQALADADDALNVKAQYRTTARGFCSDNGIGYLSVADGSHLDEGLRWLTGNASGPRLLEVVTDSSTDWTNYENYFNTL</sequence>
<evidence type="ECO:0000256" key="6">
    <source>
        <dbReference type="ARBA" id="ARBA00023211"/>
    </source>
</evidence>
<comment type="function">
    <text evidence="7">Catalyzes the thiamine diphosphate-dependent decarboxylation of 2-oxoglutarate and the subsequent addition of the resulting succinic semialdehyde-thiamine pyrophosphate anion to isochorismate to yield 2-succinyl-5-enolpyruvyl-6-hydroxy-3-cyclohexene-1-carboxylate (SEPHCHC).</text>
</comment>
<dbReference type="GO" id="GO:0000287">
    <property type="term" value="F:magnesium ion binding"/>
    <property type="evidence" value="ECO:0007669"/>
    <property type="project" value="UniProtKB-UniRule"/>
</dbReference>
<comment type="cofactor">
    <cofactor evidence="7">
        <name>thiamine diphosphate</name>
        <dbReference type="ChEBI" id="CHEBI:58937"/>
    </cofactor>
    <text evidence="7">Binds 1 thiamine pyrophosphate per subunit.</text>
</comment>
<comment type="subunit">
    <text evidence="7">Homodimer.</text>
</comment>
<keyword evidence="5 7" id="KW-0786">Thiamine pyrophosphate</keyword>
<dbReference type="PANTHER" id="PTHR42916">
    <property type="entry name" value="2-SUCCINYL-5-ENOLPYRUVYL-6-HYDROXY-3-CYCLOHEXENE-1-CARBOXYLATE SYNTHASE"/>
    <property type="match status" value="1"/>
</dbReference>
<evidence type="ECO:0000256" key="7">
    <source>
        <dbReference type="HAMAP-Rule" id="MF_01659"/>
    </source>
</evidence>
<dbReference type="InterPro" id="IPR011766">
    <property type="entry name" value="TPP_enzyme_TPP-bd"/>
</dbReference>
<dbReference type="GO" id="GO:0030145">
    <property type="term" value="F:manganese ion binding"/>
    <property type="evidence" value="ECO:0007669"/>
    <property type="project" value="UniProtKB-UniRule"/>
</dbReference>
<dbReference type="GO" id="GO:0030976">
    <property type="term" value="F:thiamine pyrophosphate binding"/>
    <property type="evidence" value="ECO:0007669"/>
    <property type="project" value="UniProtKB-UniRule"/>
</dbReference>
<feature type="domain" description="Thiamine pyrophosphate enzyme N-terminal TPP-binding" evidence="9">
    <location>
        <begin position="10"/>
        <end position="111"/>
    </location>
</feature>
<keyword evidence="4 7" id="KW-0460">Magnesium</keyword>
<feature type="domain" description="Thiamine pyrophosphate enzyme TPP-binding" evidence="8">
    <location>
        <begin position="403"/>
        <end position="525"/>
    </location>
</feature>
<dbReference type="GO" id="GO:0009234">
    <property type="term" value="P:menaquinone biosynthetic process"/>
    <property type="evidence" value="ECO:0007669"/>
    <property type="project" value="UniProtKB-UniRule"/>
</dbReference>
<evidence type="ECO:0000256" key="5">
    <source>
        <dbReference type="ARBA" id="ARBA00023052"/>
    </source>
</evidence>
<evidence type="ECO:0000313" key="10">
    <source>
        <dbReference type="EMBL" id="GJG58106.1"/>
    </source>
</evidence>
<evidence type="ECO:0000259" key="8">
    <source>
        <dbReference type="Pfam" id="PF02775"/>
    </source>
</evidence>
<comment type="cofactor">
    <cofactor evidence="7">
        <name>Mg(2+)</name>
        <dbReference type="ChEBI" id="CHEBI:18420"/>
    </cofactor>
    <cofactor evidence="7">
        <name>Mn(2+)</name>
        <dbReference type="ChEBI" id="CHEBI:29035"/>
    </cofactor>
</comment>
<dbReference type="RefSeq" id="WP_223927228.1">
    <property type="nucleotide sequence ID" value="NZ_BPTU01000003.1"/>
</dbReference>
<dbReference type="PANTHER" id="PTHR42916:SF1">
    <property type="entry name" value="PROTEIN PHYLLO, CHLOROPLASTIC"/>
    <property type="match status" value="1"/>
</dbReference>
<keyword evidence="3 7" id="KW-0479">Metal-binding</keyword>
<dbReference type="EC" id="2.2.1.9" evidence="7"/>
<dbReference type="Gene3D" id="3.40.50.970">
    <property type="match status" value="2"/>
</dbReference>
<dbReference type="HAMAP" id="MF_01659">
    <property type="entry name" value="MenD"/>
    <property type="match status" value="1"/>
</dbReference>
<dbReference type="Pfam" id="PF02775">
    <property type="entry name" value="TPP_enzyme_C"/>
    <property type="match status" value="1"/>
</dbReference>